<name>K9ZZA6_DEIPD</name>
<dbReference type="KEGG" id="dpd:Deipe_0489"/>
<dbReference type="HOGENOM" id="CLU_2080937_0_0_0"/>
<dbReference type="STRING" id="937777.Deipe_0489"/>
<dbReference type="Proteomes" id="UP000010467">
    <property type="component" value="Chromosome"/>
</dbReference>
<protein>
    <submittedName>
        <fullName evidence="1">Uncharacterized protein</fullName>
    </submittedName>
</protein>
<dbReference type="RefSeq" id="WP_015234395.1">
    <property type="nucleotide sequence ID" value="NC_019793.1"/>
</dbReference>
<keyword evidence="2" id="KW-1185">Reference proteome</keyword>
<sequence length="117" mass="13241">MTTGDLAFQNSTLEFQLQRMLGSPDTRPFERYGDVTLSVQAHSRAYCQPQQSGLPLEEYESVEVVIMIADIWSKPRHLGLPELDDLWESSAFPVGPFISFEVVERLRAAARAWEGQP</sequence>
<evidence type="ECO:0000313" key="2">
    <source>
        <dbReference type="Proteomes" id="UP000010467"/>
    </source>
</evidence>
<dbReference type="PATRIC" id="fig|937777.3.peg.495"/>
<accession>K9ZZA6</accession>
<reference evidence="2" key="1">
    <citation type="submission" date="2012-03" db="EMBL/GenBank/DDBJ databases">
        <title>Complete sequence of chromosome of Deinococcus peraridilitoris DSM 19664.</title>
        <authorList>
            <person name="Lucas S."/>
            <person name="Copeland A."/>
            <person name="Lapidus A."/>
            <person name="Glavina del Rio T."/>
            <person name="Dalin E."/>
            <person name="Tice H."/>
            <person name="Bruce D."/>
            <person name="Goodwin L."/>
            <person name="Pitluck S."/>
            <person name="Peters L."/>
            <person name="Mikhailova N."/>
            <person name="Lu M."/>
            <person name="Kyrpides N."/>
            <person name="Mavromatis K."/>
            <person name="Ivanova N."/>
            <person name="Brettin T."/>
            <person name="Detter J.C."/>
            <person name="Han C."/>
            <person name="Larimer F."/>
            <person name="Land M."/>
            <person name="Hauser L."/>
            <person name="Markowitz V."/>
            <person name="Cheng J.-F."/>
            <person name="Hugenholtz P."/>
            <person name="Woyke T."/>
            <person name="Wu D."/>
            <person name="Pukall R."/>
            <person name="Steenblock K."/>
            <person name="Brambilla E."/>
            <person name="Klenk H.-P."/>
            <person name="Eisen J.A."/>
        </authorList>
    </citation>
    <scope>NUCLEOTIDE SEQUENCE [LARGE SCALE GENOMIC DNA]</scope>
    <source>
        <strain evidence="2">DSM 19664 / LMG 22246 / CIP 109416 / KR-200</strain>
    </source>
</reference>
<dbReference type="AlphaFoldDB" id="K9ZZA6"/>
<gene>
    <name evidence="1" type="ordered locus">Deipe_0489</name>
</gene>
<proteinExistence type="predicted"/>
<evidence type="ECO:0000313" key="1">
    <source>
        <dbReference type="EMBL" id="AFZ66085.1"/>
    </source>
</evidence>
<organism evidence="1 2">
    <name type="scientific">Deinococcus peraridilitoris (strain DSM 19664 / LMG 22246 / CIP 109416 / KR-200)</name>
    <dbReference type="NCBI Taxonomy" id="937777"/>
    <lineage>
        <taxon>Bacteria</taxon>
        <taxon>Thermotogati</taxon>
        <taxon>Deinococcota</taxon>
        <taxon>Deinococci</taxon>
        <taxon>Deinococcales</taxon>
        <taxon>Deinococcaceae</taxon>
        <taxon>Deinococcus</taxon>
    </lineage>
</organism>
<dbReference type="EMBL" id="CP003382">
    <property type="protein sequence ID" value="AFZ66085.1"/>
    <property type="molecule type" value="Genomic_DNA"/>
</dbReference>